<protein>
    <submittedName>
        <fullName evidence="2">Uncharacterized protein</fullName>
    </submittedName>
</protein>
<name>A0A4Q0SQE7_9BRAD</name>
<organism evidence="2 3">
    <name type="scientific">Bradyrhizobium zhanjiangense</name>
    <dbReference type="NCBI Taxonomy" id="1325107"/>
    <lineage>
        <taxon>Bacteria</taxon>
        <taxon>Pseudomonadati</taxon>
        <taxon>Pseudomonadota</taxon>
        <taxon>Alphaproteobacteria</taxon>
        <taxon>Hyphomicrobiales</taxon>
        <taxon>Nitrobacteraceae</taxon>
        <taxon>Bradyrhizobium</taxon>
    </lineage>
</organism>
<accession>A0A4Q0SQE7</accession>
<proteinExistence type="predicted"/>
<dbReference type="Proteomes" id="UP000290565">
    <property type="component" value="Unassembled WGS sequence"/>
</dbReference>
<evidence type="ECO:0000313" key="2">
    <source>
        <dbReference type="EMBL" id="RXH41652.1"/>
    </source>
</evidence>
<reference evidence="2 3" key="1">
    <citation type="submission" date="2015-04" db="EMBL/GenBank/DDBJ databases">
        <title>Comparative genomics of rhizobia nodulating Arachis hypogaea in China.</title>
        <authorList>
            <person name="Li Y."/>
        </authorList>
    </citation>
    <scope>NUCLEOTIDE SEQUENCE [LARGE SCALE GENOMIC DNA]</scope>
    <source>
        <strain evidence="2 3">CCBAU 51787</strain>
    </source>
</reference>
<evidence type="ECO:0000313" key="3">
    <source>
        <dbReference type="Proteomes" id="UP000290565"/>
    </source>
</evidence>
<gene>
    <name evidence="2" type="ORF">XH94_06585</name>
</gene>
<evidence type="ECO:0000256" key="1">
    <source>
        <dbReference type="SAM" id="MobiDB-lite"/>
    </source>
</evidence>
<sequence>MIETDNLLVKCPNCGAWPMAAGLPKAAYGHQDVRLRCTKCGHGEDGRLRRSASVERLPQQPHAEAA</sequence>
<feature type="region of interest" description="Disordered" evidence="1">
    <location>
        <begin position="42"/>
        <end position="66"/>
    </location>
</feature>
<comment type="caution">
    <text evidence="2">The sequence shown here is derived from an EMBL/GenBank/DDBJ whole genome shotgun (WGS) entry which is preliminary data.</text>
</comment>
<dbReference type="EMBL" id="LBJM01000014">
    <property type="protein sequence ID" value="RXH41652.1"/>
    <property type="molecule type" value="Genomic_DNA"/>
</dbReference>
<dbReference type="AlphaFoldDB" id="A0A4Q0SQE7"/>